<dbReference type="EMBL" id="JBBLZC010000006">
    <property type="protein sequence ID" value="MEK0083030.1"/>
    <property type="molecule type" value="Genomic_DNA"/>
</dbReference>
<dbReference type="Pfam" id="PF00756">
    <property type="entry name" value="Esterase"/>
    <property type="match status" value="1"/>
</dbReference>
<name>A0ABU8XP96_9PROT</name>
<evidence type="ECO:0000256" key="1">
    <source>
        <dbReference type="SAM" id="MobiDB-lite"/>
    </source>
</evidence>
<reference evidence="2 3" key="1">
    <citation type="submission" date="2024-01" db="EMBL/GenBank/DDBJ databases">
        <title>Multi-omics insights into the function and evolution of sodium benzoate biodegradation pathways in Benzoatithermus flavus gen. nov., sp. nov. from hot spring.</title>
        <authorList>
            <person name="Hu C.-J."/>
            <person name="Li W.-J."/>
        </authorList>
    </citation>
    <scope>NUCLEOTIDE SEQUENCE [LARGE SCALE GENOMIC DNA]</scope>
    <source>
        <strain evidence="2 3">SYSU G07066</strain>
    </source>
</reference>
<dbReference type="GO" id="GO:0016787">
    <property type="term" value="F:hydrolase activity"/>
    <property type="evidence" value="ECO:0007669"/>
    <property type="project" value="UniProtKB-KW"/>
</dbReference>
<dbReference type="Proteomes" id="UP001375743">
    <property type="component" value="Unassembled WGS sequence"/>
</dbReference>
<dbReference type="InterPro" id="IPR050583">
    <property type="entry name" value="Mycobacterial_A85_antigen"/>
</dbReference>
<proteinExistence type="predicted"/>
<sequence length="340" mass="36108">MAGTRTAGTQPGAGSYGRTLAWRALAAFLLASGLAGGARASEVERSLTMPSRILGKPLRFSVYFPDGYAQRKDGPYPVLFLLHGTDGNENDWLDLGHLQQTADDLIRRGKIPPMLIVTPDAGNSWYVDNADAGRGGLYASAFLGELVPFVDARFDTVGDRRGRAIAGLSMGGFGALRLVLARPDLFVAAASLSGALFMPDEPLTPADIADLHGAFGTPFERARLERNDPFRMLGGLACAEAPAIYLASGAQDGFRLDEATASFYLALKRAGIPSSLRIRSGGHDWKFWSDELGPTLRFIARAFAGNAVPKPPRAAGAASDRRCEPTGAGDKPVLTSASRQ</sequence>
<dbReference type="SUPFAM" id="SSF53474">
    <property type="entry name" value="alpha/beta-Hydrolases"/>
    <property type="match status" value="1"/>
</dbReference>
<dbReference type="PANTHER" id="PTHR48098:SF1">
    <property type="entry name" value="DIACYLGLYCEROL ACYLTRANSFERASE_MYCOLYLTRANSFERASE AG85A"/>
    <property type="match status" value="1"/>
</dbReference>
<keyword evidence="3" id="KW-1185">Reference proteome</keyword>
<evidence type="ECO:0000313" key="3">
    <source>
        <dbReference type="Proteomes" id="UP001375743"/>
    </source>
</evidence>
<organism evidence="2 3">
    <name type="scientific">Benzoatithermus flavus</name>
    <dbReference type="NCBI Taxonomy" id="3108223"/>
    <lineage>
        <taxon>Bacteria</taxon>
        <taxon>Pseudomonadati</taxon>
        <taxon>Pseudomonadota</taxon>
        <taxon>Alphaproteobacteria</taxon>
        <taxon>Geminicoccales</taxon>
        <taxon>Geminicoccaceae</taxon>
        <taxon>Benzoatithermus</taxon>
    </lineage>
</organism>
<accession>A0ABU8XP96</accession>
<comment type="caution">
    <text evidence="2">The sequence shown here is derived from an EMBL/GenBank/DDBJ whole genome shotgun (WGS) entry which is preliminary data.</text>
</comment>
<gene>
    <name evidence="2" type="ORF">U1T56_07700</name>
</gene>
<feature type="region of interest" description="Disordered" evidence="1">
    <location>
        <begin position="309"/>
        <end position="340"/>
    </location>
</feature>
<dbReference type="PANTHER" id="PTHR48098">
    <property type="entry name" value="ENTEROCHELIN ESTERASE-RELATED"/>
    <property type="match status" value="1"/>
</dbReference>
<dbReference type="InterPro" id="IPR000801">
    <property type="entry name" value="Esterase-like"/>
</dbReference>
<dbReference type="InterPro" id="IPR029058">
    <property type="entry name" value="AB_hydrolase_fold"/>
</dbReference>
<evidence type="ECO:0000313" key="2">
    <source>
        <dbReference type="EMBL" id="MEK0083030.1"/>
    </source>
</evidence>
<dbReference type="Gene3D" id="3.40.50.1820">
    <property type="entry name" value="alpha/beta hydrolase"/>
    <property type="match status" value="1"/>
</dbReference>
<dbReference type="RefSeq" id="WP_418158883.1">
    <property type="nucleotide sequence ID" value="NZ_JBBLZC010000006.1"/>
</dbReference>
<protein>
    <submittedName>
        <fullName evidence="2">Alpha/beta hydrolase family protein</fullName>
    </submittedName>
</protein>
<keyword evidence="2" id="KW-0378">Hydrolase</keyword>